<organism evidence="6 7">
    <name type="scientific">Candidatus Andeanibacterium colombiense</name>
    <dbReference type="NCBI Taxonomy" id="3121345"/>
    <lineage>
        <taxon>Bacteria</taxon>
        <taxon>Pseudomonadati</taxon>
        <taxon>Pseudomonadota</taxon>
        <taxon>Alphaproteobacteria</taxon>
        <taxon>Sphingomonadales</taxon>
        <taxon>Sphingomonadaceae</taxon>
        <taxon>Candidatus Andeanibacterium</taxon>
    </lineage>
</organism>
<evidence type="ECO:0000256" key="2">
    <source>
        <dbReference type="ARBA" id="ARBA00022723"/>
    </source>
</evidence>
<dbReference type="InterPro" id="IPR006913">
    <property type="entry name" value="CENP-V/GFA"/>
</dbReference>
<sequence>MSDTSITGSCHCGAVQYEIEGDLPPAYCCHCGECKKQSASAFSMSIGIAFSRLAVKGEPGMFETVGYSGAVKRCYFCKACGTRLWHRSGRNPEFATLKVGTLDNGRGIAPSFHLWVSQKQAGIELDPAVPAYQTQPDNLIELRERMAGTV</sequence>
<dbReference type="EMBL" id="CP119316">
    <property type="protein sequence ID" value="WEK47277.1"/>
    <property type="molecule type" value="Genomic_DNA"/>
</dbReference>
<name>A0AAJ5X7I7_9SPHN</name>
<accession>A0AAJ5X7I7</accession>
<protein>
    <submittedName>
        <fullName evidence="6">GFA family protein</fullName>
    </submittedName>
</protein>
<evidence type="ECO:0000259" key="5">
    <source>
        <dbReference type="PROSITE" id="PS51891"/>
    </source>
</evidence>
<dbReference type="AlphaFoldDB" id="A0AAJ5X7I7"/>
<reference evidence="6" key="1">
    <citation type="submission" date="2023-03" db="EMBL/GenBank/DDBJ databases">
        <title>Andean soil-derived lignocellulolytic bacterial consortium as a source of novel taxa and putative plastic-active enzymes.</title>
        <authorList>
            <person name="Diaz-Garcia L."/>
            <person name="Chuvochina M."/>
            <person name="Feuerriegel G."/>
            <person name="Bunk B."/>
            <person name="Sproer C."/>
            <person name="Streit W.R."/>
            <person name="Rodriguez L.M."/>
            <person name="Overmann J."/>
            <person name="Jimenez D.J."/>
        </authorList>
    </citation>
    <scope>NUCLEOTIDE SEQUENCE</scope>
    <source>
        <strain evidence="6">MAG 26</strain>
    </source>
</reference>
<keyword evidence="2" id="KW-0479">Metal-binding</keyword>
<evidence type="ECO:0000313" key="6">
    <source>
        <dbReference type="EMBL" id="WEK47277.1"/>
    </source>
</evidence>
<evidence type="ECO:0000256" key="4">
    <source>
        <dbReference type="ARBA" id="ARBA00023239"/>
    </source>
</evidence>
<gene>
    <name evidence="6" type="ORF">P0Y56_03045</name>
</gene>
<dbReference type="Pfam" id="PF04828">
    <property type="entry name" value="GFA"/>
    <property type="match status" value="1"/>
</dbReference>
<evidence type="ECO:0000256" key="1">
    <source>
        <dbReference type="ARBA" id="ARBA00005495"/>
    </source>
</evidence>
<dbReference type="PROSITE" id="PS51891">
    <property type="entry name" value="CENP_V_GFA"/>
    <property type="match status" value="1"/>
</dbReference>
<dbReference type="KEGG" id="acob:P0Y56_03045"/>
<comment type="similarity">
    <text evidence="1">Belongs to the Gfa family.</text>
</comment>
<dbReference type="SUPFAM" id="SSF51316">
    <property type="entry name" value="Mss4-like"/>
    <property type="match status" value="1"/>
</dbReference>
<dbReference type="PANTHER" id="PTHR33337">
    <property type="entry name" value="GFA DOMAIN-CONTAINING PROTEIN"/>
    <property type="match status" value="1"/>
</dbReference>
<proteinExistence type="inferred from homology"/>
<keyword evidence="4" id="KW-0456">Lyase</keyword>
<dbReference type="PANTHER" id="PTHR33337:SF40">
    <property type="entry name" value="CENP-V_GFA DOMAIN-CONTAINING PROTEIN-RELATED"/>
    <property type="match status" value="1"/>
</dbReference>
<evidence type="ECO:0000313" key="7">
    <source>
        <dbReference type="Proteomes" id="UP001218362"/>
    </source>
</evidence>
<evidence type="ECO:0000256" key="3">
    <source>
        <dbReference type="ARBA" id="ARBA00022833"/>
    </source>
</evidence>
<dbReference type="GO" id="GO:0046872">
    <property type="term" value="F:metal ion binding"/>
    <property type="evidence" value="ECO:0007669"/>
    <property type="project" value="UniProtKB-KW"/>
</dbReference>
<feature type="domain" description="CENP-V/GFA" evidence="5">
    <location>
        <begin position="6"/>
        <end position="112"/>
    </location>
</feature>
<dbReference type="InterPro" id="IPR011057">
    <property type="entry name" value="Mss4-like_sf"/>
</dbReference>
<dbReference type="Gene3D" id="3.90.1590.10">
    <property type="entry name" value="glutathione-dependent formaldehyde- activating enzyme (gfa)"/>
    <property type="match status" value="1"/>
</dbReference>
<keyword evidence="3" id="KW-0862">Zinc</keyword>
<dbReference type="Proteomes" id="UP001218362">
    <property type="component" value="Chromosome"/>
</dbReference>
<dbReference type="GO" id="GO:0016846">
    <property type="term" value="F:carbon-sulfur lyase activity"/>
    <property type="evidence" value="ECO:0007669"/>
    <property type="project" value="InterPro"/>
</dbReference>